<dbReference type="Pfam" id="PF01799">
    <property type="entry name" value="Fer2_2"/>
    <property type="match status" value="1"/>
</dbReference>
<dbReference type="CDD" id="cd00207">
    <property type="entry name" value="fer2"/>
    <property type="match status" value="1"/>
</dbReference>
<proteinExistence type="predicted"/>
<dbReference type="EC" id="1.17.1.5" evidence="7"/>
<comment type="caution">
    <text evidence="7">The sequence shown here is derived from an EMBL/GenBank/DDBJ whole genome shotgun (WGS) entry which is preliminary data.</text>
</comment>
<dbReference type="FunFam" id="1.10.150.120:FF:000003">
    <property type="entry name" value="Carbon monoxide dehydrogenase, small subunit"/>
    <property type="match status" value="1"/>
</dbReference>
<evidence type="ECO:0000259" key="6">
    <source>
        <dbReference type="PROSITE" id="PS51085"/>
    </source>
</evidence>
<accession>A0A645A1H2</accession>
<protein>
    <submittedName>
        <fullName evidence="7">Nicotinate dehydrogenase small FeS subunit</fullName>
        <ecNumber evidence="7">1.17.1.5</ecNumber>
    </submittedName>
</protein>
<dbReference type="FunFam" id="3.10.20.30:FF:000020">
    <property type="entry name" value="Xanthine dehydrogenase iron-sulfur subunit"/>
    <property type="match status" value="1"/>
</dbReference>
<dbReference type="Pfam" id="PF00111">
    <property type="entry name" value="Fer2"/>
    <property type="match status" value="1"/>
</dbReference>
<dbReference type="Gene3D" id="1.10.150.120">
    <property type="entry name" value="[2Fe-2S]-binding domain"/>
    <property type="match status" value="1"/>
</dbReference>
<dbReference type="GO" id="GO:0050138">
    <property type="term" value="F:nicotinate dehydrogenase activity"/>
    <property type="evidence" value="ECO:0007669"/>
    <property type="project" value="UniProtKB-EC"/>
</dbReference>
<dbReference type="InterPro" id="IPR001041">
    <property type="entry name" value="2Fe-2S_ferredoxin-type"/>
</dbReference>
<dbReference type="PANTHER" id="PTHR44379">
    <property type="entry name" value="OXIDOREDUCTASE WITH IRON-SULFUR SUBUNIT"/>
    <property type="match status" value="1"/>
</dbReference>
<keyword evidence="2" id="KW-0479">Metal-binding</keyword>
<dbReference type="InterPro" id="IPR006058">
    <property type="entry name" value="2Fe2S_fd_BS"/>
</dbReference>
<organism evidence="7">
    <name type="scientific">bioreactor metagenome</name>
    <dbReference type="NCBI Taxonomy" id="1076179"/>
    <lineage>
        <taxon>unclassified sequences</taxon>
        <taxon>metagenomes</taxon>
        <taxon>ecological metagenomes</taxon>
    </lineage>
</organism>
<dbReference type="InterPro" id="IPR036884">
    <property type="entry name" value="2Fe-2S-bd_dom_sf"/>
</dbReference>
<dbReference type="PROSITE" id="PS00197">
    <property type="entry name" value="2FE2S_FER_1"/>
    <property type="match status" value="1"/>
</dbReference>
<dbReference type="InterPro" id="IPR002888">
    <property type="entry name" value="2Fe-2S-bd"/>
</dbReference>
<evidence type="ECO:0000256" key="3">
    <source>
        <dbReference type="ARBA" id="ARBA00023002"/>
    </source>
</evidence>
<name>A0A645A1H2_9ZZZZ</name>
<reference evidence="7" key="1">
    <citation type="submission" date="2019-08" db="EMBL/GenBank/DDBJ databases">
        <authorList>
            <person name="Kucharzyk K."/>
            <person name="Murdoch R.W."/>
            <person name="Higgins S."/>
            <person name="Loffler F."/>
        </authorList>
    </citation>
    <scope>NUCLEOTIDE SEQUENCE</scope>
</reference>
<dbReference type="InterPro" id="IPR012675">
    <property type="entry name" value="Beta-grasp_dom_sf"/>
</dbReference>
<evidence type="ECO:0000256" key="2">
    <source>
        <dbReference type="ARBA" id="ARBA00022723"/>
    </source>
</evidence>
<dbReference type="GO" id="GO:0051537">
    <property type="term" value="F:2 iron, 2 sulfur cluster binding"/>
    <property type="evidence" value="ECO:0007669"/>
    <property type="project" value="UniProtKB-KW"/>
</dbReference>
<dbReference type="InterPro" id="IPR051452">
    <property type="entry name" value="Diverse_Oxidoreductases"/>
</dbReference>
<gene>
    <name evidence="7" type="primary">ndhS_7</name>
    <name evidence="7" type="ORF">SDC9_92787</name>
</gene>
<evidence type="ECO:0000256" key="4">
    <source>
        <dbReference type="ARBA" id="ARBA00023004"/>
    </source>
</evidence>
<dbReference type="InterPro" id="IPR036010">
    <property type="entry name" value="2Fe-2S_ferredoxin-like_sf"/>
</dbReference>
<dbReference type="AlphaFoldDB" id="A0A645A1H2"/>
<keyword evidence="1" id="KW-0001">2Fe-2S</keyword>
<dbReference type="SUPFAM" id="SSF47741">
    <property type="entry name" value="CO dehydrogenase ISP C-domain like"/>
    <property type="match status" value="1"/>
</dbReference>
<evidence type="ECO:0000256" key="1">
    <source>
        <dbReference type="ARBA" id="ARBA00022714"/>
    </source>
</evidence>
<keyword evidence="5" id="KW-0411">Iron-sulfur</keyword>
<sequence length="157" mass="16815">MTITVHLNHEPRTFDVDPHETLLHLLREKARLTGTKCGCDLGECGACTVILDGRAVNSCCVLAEQINGRRVETIEGLGTPASPHPLQQAFMDTGAIQCGFCTPGMILSAAALLNQNPTPGKADIQKALSGNLCRCTGYAKIIEAVELAAARMREERT</sequence>
<keyword evidence="4" id="KW-0408">Iron</keyword>
<dbReference type="SUPFAM" id="SSF54292">
    <property type="entry name" value="2Fe-2S ferredoxin-like"/>
    <property type="match status" value="1"/>
</dbReference>
<dbReference type="PROSITE" id="PS51085">
    <property type="entry name" value="2FE2S_FER_2"/>
    <property type="match status" value="1"/>
</dbReference>
<feature type="domain" description="2Fe-2S ferredoxin-type" evidence="6">
    <location>
        <begin position="1"/>
        <end position="77"/>
    </location>
</feature>
<dbReference type="PANTHER" id="PTHR44379:SF5">
    <property type="entry name" value="OXIDOREDUCTASE WITH IRON-SULFUR SUBUNIT"/>
    <property type="match status" value="1"/>
</dbReference>
<evidence type="ECO:0000256" key="5">
    <source>
        <dbReference type="ARBA" id="ARBA00023014"/>
    </source>
</evidence>
<dbReference type="Gene3D" id="3.10.20.30">
    <property type="match status" value="1"/>
</dbReference>
<dbReference type="EMBL" id="VSSQ01011136">
    <property type="protein sequence ID" value="MPM46091.1"/>
    <property type="molecule type" value="Genomic_DNA"/>
</dbReference>
<keyword evidence="3 7" id="KW-0560">Oxidoreductase</keyword>
<evidence type="ECO:0000313" key="7">
    <source>
        <dbReference type="EMBL" id="MPM46091.1"/>
    </source>
</evidence>
<dbReference type="GO" id="GO:0046872">
    <property type="term" value="F:metal ion binding"/>
    <property type="evidence" value="ECO:0007669"/>
    <property type="project" value="UniProtKB-KW"/>
</dbReference>